<sequence>MMAEAQTQYPLASLQTISQARAALEARLVGIDNDLELTQAIGLLFIKRQKDLSDAFTQLQTLDQQQQQQYANQSHETLPPFLRDQLALIDKEFQEGHNGILGLKGLIDAQLPSIEIQPPQHEAPRSGSILAPSALPSSSVLPAQTITKPRRHKVVVPSAPSFNDPAFPVQIQEELLNQVRYWTSQAEMKEKLNQEYDLKITEQERIIDALNKQRRIREENDERQKEDQWNLELLNQELRGQAQDLQNQLSRALHENAKIQRSLATASEQVEQLKDKEEKAAGQLELTKSRHEQDMTTMRKHTTTIQREKSDLMKKLEDLNATLTIQQQKLAKKATLEAIALAQERELEELEREESSIEAPILIQAPPRILSNDELAPPTAISTLPSEPKMASLARETSFAHQQSIISELQSKLSKEISEKESLVEDKEQLLSEKEELVKMLADREETIETMRMEGAVPNIVEPALPLSSKSSIESRYGASDMHEGHDEYDYGQGVHHGLDAELTRRYSNAMLDTPVAGGLFAELAQANTSELKDATEYKDQEVMTEPIESWIHTLPGFAPAIVAATTAEVSDASTQEDGRKQVESIAVGTESSIDTTSSIASTTIVSETPKEVVDTATLTDHNDKVEPPVPQAVTVDNSTSTADLVAELVDTATLTDHIDKVEPPVPQAVTVDNSTSTADLVAAAELATKVAIEAAAQAAATEAIAKATAEAAAKAASEAAAIEAAKPAPVQLIDSATSTDHVTAADASTATDPISFRPASVIKEKASSSTHNSQLADIITRAQPGPKSVRPLESVSVNTPTITELEVASVHLSEITDKIHDATQDKASEPEAVAQILPIAHRKHLDIDGEAPIPRTTNSEIALGDERRHTCDLSQSMLLRSAASTTLADSAIPPVPAIPKDYYTATTVTRPANPAADGPEFRVSFGSAFGDATIDSVLKPYSSTTTEPVPRMRADVGYESELEEYALEQSQEVPQGILSPGRPSTGPPSSLLARAAARTSMGSELADMAHDHSYPNNGTLHHQYASDSTSMLDSPKESAHHDQLLPCSVPPRTSSVMSSYSSTEHMMPTGAAVISSTTRTAYTFNHSTSQVHVPSTSQSHFQHITDSSGASIGRSNKYRPSPNGSISSMSTDYGGGRERDRSMSVSSNYDGQGTTSTDPSMIQVITQTMIGDYLWKYTRRPTVMASVISEKRHRRYFWVHPYTKTMYWSLNNPAAEGSREQRAKSALIVAVFQITDDNVSSSNSELPNVSLLVQTSSRNLKLTAPTREKHDLWYQSLAYLLSRPSDPGGGTDTPTDNQTWSEVQAARGVASDTLLTIRNDKTVRKKSSFNRLHNIFGRSKEASPAGSPRGSGSALGSGLSSTSVNGGQHSSLSSVMVQTQPQHSQSALSSTGSLNASVIGYSSHMPSQGSSAVGGFGTVNGGPILSSSSSLRSRMTEQMHYGAMATDDDVDIDEEDDDDDEDDVLPEHIRQCCDGKHDIGSLHHH</sequence>
<evidence type="ECO:0000313" key="5">
    <source>
        <dbReference type="Proteomes" id="UP000696485"/>
    </source>
</evidence>
<feature type="region of interest" description="Disordered" evidence="2">
    <location>
        <begin position="270"/>
        <end position="307"/>
    </location>
</feature>
<name>A0A9P5SRE9_9FUNG</name>
<feature type="compositionally biased region" description="Basic and acidic residues" evidence="2">
    <location>
        <begin position="271"/>
        <end position="280"/>
    </location>
</feature>
<dbReference type="GO" id="GO:0005543">
    <property type="term" value="F:phospholipid binding"/>
    <property type="evidence" value="ECO:0007669"/>
    <property type="project" value="InterPro"/>
</dbReference>
<dbReference type="SUPFAM" id="SSF50729">
    <property type="entry name" value="PH domain-like"/>
    <property type="match status" value="1"/>
</dbReference>
<dbReference type="InterPro" id="IPR024774">
    <property type="entry name" value="PH_dom-Mcp5-type"/>
</dbReference>
<dbReference type="GO" id="GO:0005938">
    <property type="term" value="C:cell cortex"/>
    <property type="evidence" value="ECO:0007669"/>
    <property type="project" value="InterPro"/>
</dbReference>
<comment type="caution">
    <text evidence="4">The sequence shown here is derived from an EMBL/GenBank/DDBJ whole genome shotgun (WGS) entry which is preliminary data.</text>
</comment>
<dbReference type="PANTHER" id="PTHR28190">
    <property type="entry name" value="NUCLEAR MIGRATION PROTEIN NUM1"/>
    <property type="match status" value="1"/>
</dbReference>
<dbReference type="PANTHER" id="PTHR28190:SF1">
    <property type="entry name" value="NUCLEAR MIGRATION PROTEIN NUM1"/>
    <property type="match status" value="1"/>
</dbReference>
<feature type="compositionally biased region" description="Polar residues" evidence="2">
    <location>
        <begin position="1090"/>
        <end position="1115"/>
    </location>
</feature>
<dbReference type="CDD" id="cd13365">
    <property type="entry name" value="PH_PLC_plant-like"/>
    <property type="match status" value="1"/>
</dbReference>
<dbReference type="Pfam" id="PF12814">
    <property type="entry name" value="Mcp5_PH"/>
    <property type="match status" value="1"/>
</dbReference>
<keyword evidence="1" id="KW-0175">Coiled coil</keyword>
<feature type="domain" description="PH" evidence="3">
    <location>
        <begin position="1168"/>
        <end position="1283"/>
    </location>
</feature>
<feature type="coiled-coil region" evidence="1">
    <location>
        <begin position="406"/>
        <end position="447"/>
    </location>
</feature>
<evidence type="ECO:0000256" key="1">
    <source>
        <dbReference type="SAM" id="Coils"/>
    </source>
</evidence>
<organism evidence="4 5">
    <name type="scientific">Podila minutissima</name>
    <dbReference type="NCBI Taxonomy" id="64525"/>
    <lineage>
        <taxon>Eukaryota</taxon>
        <taxon>Fungi</taxon>
        <taxon>Fungi incertae sedis</taxon>
        <taxon>Mucoromycota</taxon>
        <taxon>Mortierellomycotina</taxon>
        <taxon>Mortierellomycetes</taxon>
        <taxon>Mortierellales</taxon>
        <taxon>Mortierellaceae</taxon>
        <taxon>Podila</taxon>
    </lineage>
</organism>
<dbReference type="GO" id="GO:0015631">
    <property type="term" value="F:tubulin binding"/>
    <property type="evidence" value="ECO:0007669"/>
    <property type="project" value="TreeGrafter"/>
</dbReference>
<feature type="region of interest" description="Disordered" evidence="2">
    <location>
        <begin position="1017"/>
        <end position="1064"/>
    </location>
</feature>
<feature type="compositionally biased region" description="Low complexity" evidence="2">
    <location>
        <begin position="1344"/>
        <end position="1364"/>
    </location>
</feature>
<accession>A0A9P5SRE9</accession>
<protein>
    <recommendedName>
        <fullName evidence="3">PH domain-containing protein</fullName>
    </recommendedName>
</protein>
<proteinExistence type="predicted"/>
<evidence type="ECO:0000313" key="4">
    <source>
        <dbReference type="EMBL" id="KAF9335973.1"/>
    </source>
</evidence>
<gene>
    <name evidence="4" type="ORF">BG006_010117</name>
</gene>
<dbReference type="GO" id="GO:0000226">
    <property type="term" value="P:microtubule cytoskeleton organization"/>
    <property type="evidence" value="ECO:0007669"/>
    <property type="project" value="TreeGrafter"/>
</dbReference>
<dbReference type="GO" id="GO:0032065">
    <property type="term" value="P:maintenance of protein location in cell cortex"/>
    <property type="evidence" value="ECO:0007669"/>
    <property type="project" value="InterPro"/>
</dbReference>
<feature type="compositionally biased region" description="Polar residues" evidence="2">
    <location>
        <begin position="1365"/>
        <end position="1392"/>
    </location>
</feature>
<feature type="compositionally biased region" description="Polar residues" evidence="2">
    <location>
        <begin position="1017"/>
        <end position="1033"/>
    </location>
</feature>
<evidence type="ECO:0000259" key="3">
    <source>
        <dbReference type="PROSITE" id="PS50003"/>
    </source>
</evidence>
<feature type="compositionally biased region" description="Polar residues" evidence="2">
    <location>
        <begin position="1144"/>
        <end position="1158"/>
    </location>
</feature>
<dbReference type="Proteomes" id="UP000696485">
    <property type="component" value="Unassembled WGS sequence"/>
</dbReference>
<keyword evidence="5" id="KW-1185">Reference proteome</keyword>
<dbReference type="InterPro" id="IPR001849">
    <property type="entry name" value="PH_domain"/>
</dbReference>
<feature type="compositionally biased region" description="Basic and acidic residues" evidence="2">
    <location>
        <begin position="1035"/>
        <end position="1044"/>
    </location>
</feature>
<evidence type="ECO:0000256" key="2">
    <source>
        <dbReference type="SAM" id="MobiDB-lite"/>
    </source>
</evidence>
<feature type="compositionally biased region" description="Polar residues" evidence="2">
    <location>
        <begin position="1123"/>
        <end position="1132"/>
    </location>
</feature>
<dbReference type="GO" id="GO:0005739">
    <property type="term" value="C:mitochondrion"/>
    <property type="evidence" value="ECO:0007669"/>
    <property type="project" value="TreeGrafter"/>
</dbReference>
<dbReference type="EMBL" id="JAAAUY010000078">
    <property type="protein sequence ID" value="KAF9335973.1"/>
    <property type="molecule type" value="Genomic_DNA"/>
</dbReference>
<feature type="region of interest" description="Disordered" evidence="2">
    <location>
        <begin position="970"/>
        <end position="992"/>
    </location>
</feature>
<feature type="compositionally biased region" description="Low complexity" evidence="2">
    <location>
        <begin position="979"/>
        <end position="992"/>
    </location>
</feature>
<dbReference type="InterPro" id="IPR053005">
    <property type="entry name" value="Nuclear_Pos-Cytoskel_Interact"/>
</dbReference>
<feature type="region of interest" description="Disordered" evidence="2">
    <location>
        <begin position="1340"/>
        <end position="1392"/>
    </location>
</feature>
<feature type="region of interest" description="Disordered" evidence="2">
    <location>
        <begin position="1090"/>
        <end position="1158"/>
    </location>
</feature>
<reference evidence="4" key="1">
    <citation type="journal article" date="2020" name="Fungal Divers.">
        <title>Resolving the Mortierellaceae phylogeny through synthesis of multi-gene phylogenetics and phylogenomics.</title>
        <authorList>
            <person name="Vandepol N."/>
            <person name="Liber J."/>
            <person name="Desiro A."/>
            <person name="Na H."/>
            <person name="Kennedy M."/>
            <person name="Barry K."/>
            <person name="Grigoriev I.V."/>
            <person name="Miller A.N."/>
            <person name="O'Donnell K."/>
            <person name="Stajich J.E."/>
            <person name="Bonito G."/>
        </authorList>
    </citation>
    <scope>NUCLEOTIDE SEQUENCE</scope>
    <source>
        <strain evidence="4">NVP1</strain>
    </source>
</reference>
<dbReference type="PROSITE" id="PS50003">
    <property type="entry name" value="PH_DOMAIN"/>
    <property type="match status" value="1"/>
</dbReference>